<accession>A0A1I6BF74</accession>
<gene>
    <name evidence="1" type="ORF">SAMN04515668_4463</name>
</gene>
<protein>
    <submittedName>
        <fullName evidence="1">Uncharacterized protein</fullName>
    </submittedName>
</protein>
<dbReference type="Proteomes" id="UP000199029">
    <property type="component" value="Unassembled WGS sequence"/>
</dbReference>
<evidence type="ECO:0000313" key="1">
    <source>
        <dbReference type="EMBL" id="SFQ79593.1"/>
    </source>
</evidence>
<proteinExistence type="predicted"/>
<dbReference type="EMBL" id="FOXS01000008">
    <property type="protein sequence ID" value="SFQ79593.1"/>
    <property type="molecule type" value="Genomic_DNA"/>
</dbReference>
<name>A0A1I6BF74_HYMAR</name>
<organism evidence="1 2">
    <name type="scientific">Hymenobacter arizonensis</name>
    <name type="common">Siccationidurans arizonensis</name>
    <dbReference type="NCBI Taxonomy" id="1227077"/>
    <lineage>
        <taxon>Bacteria</taxon>
        <taxon>Pseudomonadati</taxon>
        <taxon>Bacteroidota</taxon>
        <taxon>Cytophagia</taxon>
        <taxon>Cytophagales</taxon>
        <taxon>Hymenobacteraceae</taxon>
        <taxon>Hymenobacter</taxon>
    </lineage>
</organism>
<dbReference type="AlphaFoldDB" id="A0A1I6BF74"/>
<dbReference type="RefSeq" id="WP_092678433.1">
    <property type="nucleotide sequence ID" value="NZ_FOXS01000008.1"/>
</dbReference>
<reference evidence="2" key="1">
    <citation type="submission" date="2016-10" db="EMBL/GenBank/DDBJ databases">
        <authorList>
            <person name="Varghese N."/>
            <person name="Submissions S."/>
        </authorList>
    </citation>
    <scope>NUCLEOTIDE SEQUENCE [LARGE SCALE GENOMIC DNA]</scope>
    <source>
        <strain evidence="2">OR362-8,ATCC BAA-1266,JCM 13504</strain>
    </source>
</reference>
<evidence type="ECO:0000313" key="2">
    <source>
        <dbReference type="Proteomes" id="UP000199029"/>
    </source>
</evidence>
<sequence>MSVYQFVSRVDALYTALLEASGPEDPVAHAAIAAMELLQSLRTAPLNAAQDLQRHRLVMVYPLPDGGRGFRCPAPAVAEGSP</sequence>
<keyword evidence="2" id="KW-1185">Reference proteome</keyword>